<dbReference type="EMBL" id="CM000645">
    <property type="protein sequence ID" value="EED90443.1"/>
    <property type="molecule type" value="Genomic_DNA"/>
</dbReference>
<dbReference type="HOGENOM" id="CLU_108701_1_0_1"/>
<reference evidence="2 3" key="1">
    <citation type="journal article" date="2004" name="Science">
        <title>The genome of the diatom Thalassiosira pseudonana: ecology, evolution, and metabolism.</title>
        <authorList>
            <person name="Armbrust E.V."/>
            <person name="Berges J.A."/>
            <person name="Bowler C."/>
            <person name="Green B.R."/>
            <person name="Martinez D."/>
            <person name="Putnam N.H."/>
            <person name="Zhou S."/>
            <person name="Allen A.E."/>
            <person name="Apt K.E."/>
            <person name="Bechner M."/>
            <person name="Brzezinski M.A."/>
            <person name="Chaal B.K."/>
            <person name="Chiovitti A."/>
            <person name="Davis A.K."/>
            <person name="Demarest M.S."/>
            <person name="Detter J.C."/>
            <person name="Glavina T."/>
            <person name="Goodstein D."/>
            <person name="Hadi M.Z."/>
            <person name="Hellsten U."/>
            <person name="Hildebrand M."/>
            <person name="Jenkins B.D."/>
            <person name="Jurka J."/>
            <person name="Kapitonov V.V."/>
            <person name="Kroger N."/>
            <person name="Lau W.W."/>
            <person name="Lane T.W."/>
            <person name="Larimer F.W."/>
            <person name="Lippmeier J.C."/>
            <person name="Lucas S."/>
            <person name="Medina M."/>
            <person name="Montsant A."/>
            <person name="Obornik M."/>
            <person name="Parker M.S."/>
            <person name="Palenik B."/>
            <person name="Pazour G.J."/>
            <person name="Richardson P.M."/>
            <person name="Rynearson T.A."/>
            <person name="Saito M.A."/>
            <person name="Schwartz D.C."/>
            <person name="Thamatrakoln K."/>
            <person name="Valentin K."/>
            <person name="Vardi A."/>
            <person name="Wilkerson F.P."/>
            <person name="Rokhsar D.S."/>
        </authorList>
    </citation>
    <scope>NUCLEOTIDE SEQUENCE [LARGE SCALE GENOMIC DNA]</scope>
    <source>
        <strain evidence="2 3">CCMP1335</strain>
    </source>
</reference>
<name>B8C886_THAPS</name>
<dbReference type="AlphaFoldDB" id="B8C886"/>
<dbReference type="PaxDb" id="35128-Thaps8041"/>
<keyword evidence="3" id="KW-1185">Reference proteome</keyword>
<sequence length="100" mass="9869">MLYSESVLFQTGCGLPAGPAGLVGAAEGVSYLGVVGLVGYSLFTKIRTGSGLPAGPNGILGAAEGMAYLAALAGVLVLIAQVTNYGYIPNAVPMEGAMCS</sequence>
<accession>B8C886</accession>
<feature type="transmembrane region" description="Helical" evidence="1">
    <location>
        <begin position="65"/>
        <end position="88"/>
    </location>
</feature>
<dbReference type="STRING" id="35128.B8C886"/>
<dbReference type="PANTHER" id="PTHR37231">
    <property type="entry name" value="EXPRESSED PROTEIN"/>
    <property type="match status" value="1"/>
</dbReference>
<keyword evidence="1" id="KW-1133">Transmembrane helix</keyword>
<dbReference type="Proteomes" id="UP000001449">
    <property type="component" value="Chromosome 9"/>
</dbReference>
<gene>
    <name evidence="2" type="ORF">THAPSDRAFT_8041</name>
</gene>
<dbReference type="eggNOG" id="KOG3017">
    <property type="taxonomic scope" value="Eukaryota"/>
</dbReference>
<protein>
    <submittedName>
        <fullName evidence="2">Uncharacterized protein</fullName>
    </submittedName>
</protein>
<evidence type="ECO:0000313" key="3">
    <source>
        <dbReference type="Proteomes" id="UP000001449"/>
    </source>
</evidence>
<dbReference type="KEGG" id="tps:THAPSDRAFT_8041"/>
<evidence type="ECO:0000313" key="2">
    <source>
        <dbReference type="EMBL" id="EED90443.1"/>
    </source>
</evidence>
<keyword evidence="1" id="KW-0812">Transmembrane</keyword>
<proteinExistence type="predicted"/>
<reference evidence="2 3" key="2">
    <citation type="journal article" date="2008" name="Nature">
        <title>The Phaeodactylum genome reveals the evolutionary history of diatom genomes.</title>
        <authorList>
            <person name="Bowler C."/>
            <person name="Allen A.E."/>
            <person name="Badger J.H."/>
            <person name="Grimwood J."/>
            <person name="Jabbari K."/>
            <person name="Kuo A."/>
            <person name="Maheswari U."/>
            <person name="Martens C."/>
            <person name="Maumus F."/>
            <person name="Otillar R.P."/>
            <person name="Rayko E."/>
            <person name="Salamov A."/>
            <person name="Vandepoele K."/>
            <person name="Beszteri B."/>
            <person name="Gruber A."/>
            <person name="Heijde M."/>
            <person name="Katinka M."/>
            <person name="Mock T."/>
            <person name="Valentin K."/>
            <person name="Verret F."/>
            <person name="Berges J.A."/>
            <person name="Brownlee C."/>
            <person name="Cadoret J.P."/>
            <person name="Chiovitti A."/>
            <person name="Choi C.J."/>
            <person name="Coesel S."/>
            <person name="De Martino A."/>
            <person name="Detter J.C."/>
            <person name="Durkin C."/>
            <person name="Falciatore A."/>
            <person name="Fournet J."/>
            <person name="Haruta M."/>
            <person name="Huysman M.J."/>
            <person name="Jenkins B.D."/>
            <person name="Jiroutova K."/>
            <person name="Jorgensen R.E."/>
            <person name="Joubert Y."/>
            <person name="Kaplan A."/>
            <person name="Kroger N."/>
            <person name="Kroth P.G."/>
            <person name="La Roche J."/>
            <person name="Lindquist E."/>
            <person name="Lommer M."/>
            <person name="Martin-Jezequel V."/>
            <person name="Lopez P.J."/>
            <person name="Lucas S."/>
            <person name="Mangogna M."/>
            <person name="McGinnis K."/>
            <person name="Medlin L.K."/>
            <person name="Montsant A."/>
            <person name="Oudot-Le Secq M.P."/>
            <person name="Napoli C."/>
            <person name="Obornik M."/>
            <person name="Parker M.S."/>
            <person name="Petit J.L."/>
            <person name="Porcel B.M."/>
            <person name="Poulsen N."/>
            <person name="Robison M."/>
            <person name="Rychlewski L."/>
            <person name="Rynearson T.A."/>
            <person name="Schmutz J."/>
            <person name="Shapiro H."/>
            <person name="Siaut M."/>
            <person name="Stanley M."/>
            <person name="Sussman M.R."/>
            <person name="Taylor A.R."/>
            <person name="Vardi A."/>
            <person name="von Dassow P."/>
            <person name="Vyverman W."/>
            <person name="Willis A."/>
            <person name="Wyrwicz L.S."/>
            <person name="Rokhsar D.S."/>
            <person name="Weissenbach J."/>
            <person name="Armbrust E.V."/>
            <person name="Green B.R."/>
            <person name="Van de Peer Y."/>
            <person name="Grigoriev I.V."/>
        </authorList>
    </citation>
    <scope>NUCLEOTIDE SEQUENCE [LARGE SCALE GENOMIC DNA]</scope>
    <source>
        <strain evidence="2 3">CCMP1335</strain>
    </source>
</reference>
<dbReference type="GeneID" id="7443559"/>
<dbReference type="PANTHER" id="PTHR37231:SF2">
    <property type="entry name" value="EXPRESSED PROTEIN"/>
    <property type="match status" value="1"/>
</dbReference>
<evidence type="ECO:0000256" key="1">
    <source>
        <dbReference type="SAM" id="Phobius"/>
    </source>
</evidence>
<keyword evidence="1" id="KW-0472">Membrane</keyword>
<dbReference type="InParanoid" id="B8C886"/>
<dbReference type="RefSeq" id="XP_002292468.1">
    <property type="nucleotide sequence ID" value="XM_002292432.1"/>
</dbReference>
<feature type="transmembrane region" description="Helical" evidence="1">
    <location>
        <begin position="20"/>
        <end position="44"/>
    </location>
</feature>
<dbReference type="OMA" id="PMEGAMC"/>
<organism evidence="2 3">
    <name type="scientific">Thalassiosira pseudonana</name>
    <name type="common">Marine diatom</name>
    <name type="synonym">Cyclotella nana</name>
    <dbReference type="NCBI Taxonomy" id="35128"/>
    <lineage>
        <taxon>Eukaryota</taxon>
        <taxon>Sar</taxon>
        <taxon>Stramenopiles</taxon>
        <taxon>Ochrophyta</taxon>
        <taxon>Bacillariophyta</taxon>
        <taxon>Coscinodiscophyceae</taxon>
        <taxon>Thalassiosirophycidae</taxon>
        <taxon>Thalassiosirales</taxon>
        <taxon>Thalassiosiraceae</taxon>
        <taxon>Thalassiosira</taxon>
    </lineage>
</organism>